<proteinExistence type="predicted"/>
<evidence type="ECO:0000313" key="2">
    <source>
        <dbReference type="Proteomes" id="UP000824081"/>
    </source>
</evidence>
<gene>
    <name evidence="1" type="ORF">IAC57_02305</name>
</gene>
<evidence type="ECO:0008006" key="3">
    <source>
        <dbReference type="Google" id="ProtNLM"/>
    </source>
</evidence>
<protein>
    <recommendedName>
        <fullName evidence="3">Extracellular solute-binding protein</fullName>
    </recommendedName>
</protein>
<dbReference type="Proteomes" id="UP000824081">
    <property type="component" value="Unassembled WGS sequence"/>
</dbReference>
<reference evidence="1" key="2">
    <citation type="journal article" date="2021" name="PeerJ">
        <title>Extensive microbial diversity within the chicken gut microbiome revealed by metagenomics and culture.</title>
        <authorList>
            <person name="Gilroy R."/>
            <person name="Ravi A."/>
            <person name="Getino M."/>
            <person name="Pursley I."/>
            <person name="Horton D.L."/>
            <person name="Alikhan N.F."/>
            <person name="Baker D."/>
            <person name="Gharbi K."/>
            <person name="Hall N."/>
            <person name="Watson M."/>
            <person name="Adriaenssens E.M."/>
            <person name="Foster-Nyarko E."/>
            <person name="Jarju S."/>
            <person name="Secka A."/>
            <person name="Antonio M."/>
            <person name="Oren A."/>
            <person name="Chaudhuri R.R."/>
            <person name="La Ragione R."/>
            <person name="Hildebrand F."/>
            <person name="Pallen M.J."/>
        </authorList>
    </citation>
    <scope>NUCLEOTIDE SEQUENCE</scope>
    <source>
        <strain evidence="1">11687</strain>
    </source>
</reference>
<reference evidence="1" key="1">
    <citation type="submission" date="2020-10" db="EMBL/GenBank/DDBJ databases">
        <authorList>
            <person name="Gilroy R."/>
        </authorList>
    </citation>
    <scope>NUCLEOTIDE SEQUENCE</scope>
    <source>
        <strain evidence="1">11687</strain>
    </source>
</reference>
<accession>A0A9D1SGK7</accession>
<sequence length="330" mass="35452">MKKFRVMETAVCFLLAGILCALSVLWAVPALTGKPSESQSASGVVRLWNIDTFEGGKGSRTAFLNRVAAGYEKENPGIFVMVSSYTPEGAAAAFAEGNFPDMLSFGPGFSAVAEKCARLDFPGFSGGTIAGECRAVPWCRGGYALFSLEEDFSAVAAENTVVSAGGGNLPRVAAALFSLGNAAEEESTSAYVRFLNGKYQYLLGTQRDICRFASRGVNVFCRPLGEFSDLYQYIAVLAEEERDREICKEYLDCLLGEENQKKLTGIGMLSPYYDIYGADEPLADELERITARYTVSAFATADALKSANDAAKSVQEGGSAEVLKNFLKAI</sequence>
<dbReference type="EMBL" id="DVMZ01000062">
    <property type="protein sequence ID" value="HIU58912.1"/>
    <property type="molecule type" value="Genomic_DNA"/>
</dbReference>
<dbReference type="AlphaFoldDB" id="A0A9D1SGK7"/>
<dbReference type="SUPFAM" id="SSF53850">
    <property type="entry name" value="Periplasmic binding protein-like II"/>
    <property type="match status" value="1"/>
</dbReference>
<organism evidence="1 2">
    <name type="scientific">Candidatus Scatosoma pullistercoris</name>
    <dbReference type="NCBI Taxonomy" id="2840934"/>
    <lineage>
        <taxon>Bacteria</taxon>
        <taxon>Bacillati</taxon>
        <taxon>Bacillota</taxon>
        <taxon>Clostridia</taxon>
        <taxon>Candidatus Scatosoma</taxon>
    </lineage>
</organism>
<name>A0A9D1SGK7_9FIRM</name>
<comment type="caution">
    <text evidence="1">The sequence shown here is derived from an EMBL/GenBank/DDBJ whole genome shotgun (WGS) entry which is preliminary data.</text>
</comment>
<evidence type="ECO:0000313" key="1">
    <source>
        <dbReference type="EMBL" id="HIU58912.1"/>
    </source>
</evidence>